<evidence type="ECO:0000313" key="3">
    <source>
        <dbReference type="EMBL" id="MPN40401.1"/>
    </source>
</evidence>
<dbReference type="EMBL" id="VSSQ01096784">
    <property type="protein sequence ID" value="MPN40401.1"/>
    <property type="molecule type" value="Genomic_DNA"/>
</dbReference>
<dbReference type="Pfam" id="PF03466">
    <property type="entry name" value="LysR_substrate"/>
    <property type="match status" value="1"/>
</dbReference>
<organism evidence="3">
    <name type="scientific">bioreactor metagenome</name>
    <dbReference type="NCBI Taxonomy" id="1076179"/>
    <lineage>
        <taxon>unclassified sequences</taxon>
        <taxon>metagenomes</taxon>
        <taxon>ecological metagenomes</taxon>
    </lineage>
</organism>
<evidence type="ECO:0000256" key="1">
    <source>
        <dbReference type="ARBA" id="ARBA00009437"/>
    </source>
</evidence>
<dbReference type="InterPro" id="IPR005119">
    <property type="entry name" value="LysR_subst-bd"/>
</dbReference>
<dbReference type="InterPro" id="IPR058163">
    <property type="entry name" value="LysR-type_TF_proteobact-type"/>
</dbReference>
<dbReference type="CDD" id="cd08422">
    <property type="entry name" value="PBP2_CrgA_like"/>
    <property type="match status" value="1"/>
</dbReference>
<dbReference type="Gene3D" id="3.40.190.10">
    <property type="entry name" value="Periplasmic binding protein-like II"/>
    <property type="match status" value="2"/>
</dbReference>
<dbReference type="PANTHER" id="PTHR30537:SF5">
    <property type="entry name" value="HTH-TYPE TRANSCRIPTIONAL ACTIVATOR TTDR-RELATED"/>
    <property type="match status" value="1"/>
</dbReference>
<proteinExistence type="inferred from homology"/>
<comment type="similarity">
    <text evidence="1">Belongs to the LysR transcriptional regulatory family.</text>
</comment>
<evidence type="ECO:0000259" key="2">
    <source>
        <dbReference type="Pfam" id="PF03466"/>
    </source>
</evidence>
<comment type="caution">
    <text evidence="3">The sequence shown here is derived from an EMBL/GenBank/DDBJ whole genome shotgun (WGS) entry which is preliminary data.</text>
</comment>
<name>A0A645HMW7_9ZZZZ</name>
<reference evidence="3" key="1">
    <citation type="submission" date="2019-08" db="EMBL/GenBank/DDBJ databases">
        <authorList>
            <person name="Kucharzyk K."/>
            <person name="Murdoch R.W."/>
            <person name="Higgins S."/>
            <person name="Loffler F."/>
        </authorList>
    </citation>
    <scope>NUCLEOTIDE SEQUENCE</scope>
</reference>
<protein>
    <recommendedName>
        <fullName evidence="2">LysR substrate-binding domain-containing protein</fullName>
    </recommendedName>
</protein>
<dbReference type="PANTHER" id="PTHR30537">
    <property type="entry name" value="HTH-TYPE TRANSCRIPTIONAL REGULATOR"/>
    <property type="match status" value="1"/>
</dbReference>
<gene>
    <name evidence="3" type="ORF">SDC9_187938</name>
</gene>
<dbReference type="SUPFAM" id="SSF53850">
    <property type="entry name" value="Periplasmic binding protein-like II"/>
    <property type="match status" value="1"/>
</dbReference>
<feature type="domain" description="LysR substrate-binding" evidence="2">
    <location>
        <begin position="3"/>
        <end position="128"/>
    </location>
</feature>
<sequence length="155" mass="18169">MRRIFCATPQYLKQHGSPEEPRELHDHKLGLYSRYPSRDRWAFHRNDEQVNLYLNAALLTNSVHLLREYALEHCGIVCVPTFIATPALLSGELQPVLPQYLLSSFWFCAVYAQTSRNAFKLRLFIDHMTGPYKRAPTWDEQLIERRLLQPELIAE</sequence>
<accession>A0A645HMW7</accession>
<dbReference type="AlphaFoldDB" id="A0A645HMW7"/>